<comment type="caution">
    <text evidence="7">The sequence shown here is derived from an EMBL/GenBank/DDBJ whole genome shotgun (WGS) entry which is preliminary data.</text>
</comment>
<reference evidence="7" key="1">
    <citation type="journal article" date="2021" name="Open Biol.">
        <title>Shared evolutionary footprints suggest mitochondrial oxidative damage underlies multiple complex I losses in fungi.</title>
        <authorList>
            <person name="Schikora-Tamarit M.A."/>
            <person name="Marcet-Houben M."/>
            <person name="Nosek J."/>
            <person name="Gabaldon T."/>
        </authorList>
    </citation>
    <scope>NUCLEOTIDE SEQUENCE</scope>
    <source>
        <strain evidence="7">CBS6341</strain>
    </source>
</reference>
<evidence type="ECO:0000256" key="4">
    <source>
        <dbReference type="ARBA" id="ARBA00022691"/>
    </source>
</evidence>
<dbReference type="SUPFAM" id="SSF53335">
    <property type="entry name" value="S-adenosyl-L-methionine-dependent methyltransferases"/>
    <property type="match status" value="1"/>
</dbReference>
<name>A0A9P8P8Z1_9ASCO</name>
<dbReference type="GO" id="GO:0005634">
    <property type="term" value="C:nucleus"/>
    <property type="evidence" value="ECO:0007669"/>
    <property type="project" value="TreeGrafter"/>
</dbReference>
<evidence type="ECO:0000313" key="7">
    <source>
        <dbReference type="EMBL" id="KAH3667783.1"/>
    </source>
</evidence>
<organism evidence="7 8">
    <name type="scientific">Wickerhamomyces mucosus</name>
    <dbReference type="NCBI Taxonomy" id="1378264"/>
    <lineage>
        <taxon>Eukaryota</taxon>
        <taxon>Fungi</taxon>
        <taxon>Dikarya</taxon>
        <taxon>Ascomycota</taxon>
        <taxon>Saccharomycotina</taxon>
        <taxon>Saccharomycetes</taxon>
        <taxon>Phaffomycetales</taxon>
        <taxon>Wickerhamomycetaceae</taxon>
        <taxon>Wickerhamomyces</taxon>
    </lineage>
</organism>
<accession>A0A9P8P8Z1</accession>
<evidence type="ECO:0000313" key="8">
    <source>
        <dbReference type="Proteomes" id="UP000769528"/>
    </source>
</evidence>
<dbReference type="PANTHER" id="PTHR12829:SF7">
    <property type="entry name" value="N6-ADENOSINE-METHYLTRANSFERASE CATALYTIC SUBUNIT"/>
    <property type="match status" value="1"/>
</dbReference>
<dbReference type="Proteomes" id="UP000769528">
    <property type="component" value="Unassembled WGS sequence"/>
</dbReference>
<reference evidence="7" key="2">
    <citation type="submission" date="2021-01" db="EMBL/GenBank/DDBJ databases">
        <authorList>
            <person name="Schikora-Tamarit M.A."/>
        </authorList>
    </citation>
    <scope>NUCLEOTIDE SEQUENCE</scope>
    <source>
        <strain evidence="7">CBS6341</strain>
    </source>
</reference>
<dbReference type="EMBL" id="JAEUBF010001380">
    <property type="protein sequence ID" value="KAH3667783.1"/>
    <property type="molecule type" value="Genomic_DNA"/>
</dbReference>
<protein>
    <recommendedName>
        <fullName evidence="1">mRNA m(6)A methyltransferase</fullName>
        <ecNumber evidence="1">2.1.1.348</ecNumber>
    </recommendedName>
</protein>
<sequence>MFISINLIKFFIYNSYLLLESPINGKIKIIFNLYQEKSKDLRNFKEFKDQLKWINDIDNHSLEIFDDVIEFINHINLKKILNRLEGIEDLEREHEPELESKKTCTSPLEYLNSLIANPLNSSKNYEKIQSHLNYENALYKLTKEKVKLTTPKKPFIEICENISHANQLSTGKQSTIFPKELERCVQYKIHFVPIIKSHTDLSLGDCSYLDTCHKADTCRYVHYQRQFPEDFISRKYEECDEFNNNIPFWEKISPINKNGSVSNVSREILPAQWINCDVRTFDFNILGKFAAVIADPAWNIHMNLPYGTCNDNELLNLPLSNIQDEGILLLWVTGRAIEIGKESLNRWGYEVKNEMIWIKTNQLTRTICTGRTGHWLNHSKEHLLVGVKGNPKWLNKGIDVDVIVAPTRETSRKPDEVS</sequence>
<evidence type="ECO:0000256" key="6">
    <source>
        <dbReference type="PROSITE-ProRule" id="PRU00489"/>
    </source>
</evidence>
<dbReference type="OrthoDB" id="10262526at2759"/>
<proteinExistence type="inferred from homology"/>
<dbReference type="PANTHER" id="PTHR12829">
    <property type="entry name" value="N6-ADENOSINE-METHYLTRANSFERASE"/>
    <property type="match status" value="1"/>
</dbReference>
<dbReference type="GO" id="GO:0001734">
    <property type="term" value="F:mRNA m(6)A methyltransferase activity"/>
    <property type="evidence" value="ECO:0007669"/>
    <property type="project" value="UniProtKB-EC"/>
</dbReference>
<comment type="similarity">
    <text evidence="6">Belongs to the MT-A70-like family.</text>
</comment>
<evidence type="ECO:0000256" key="1">
    <source>
        <dbReference type="ARBA" id="ARBA00012160"/>
    </source>
</evidence>
<gene>
    <name evidence="7" type="ORF">WICMUC_005315</name>
</gene>
<dbReference type="EC" id="2.1.1.348" evidence="1"/>
<keyword evidence="3" id="KW-0808">Transferase</keyword>
<comment type="catalytic activity">
    <reaction evidence="5">
        <text>an adenosine in mRNA + S-adenosyl-L-methionine = an N(6)-methyladenosine in mRNA + S-adenosyl-L-homocysteine + H(+)</text>
        <dbReference type="Rhea" id="RHEA:55584"/>
        <dbReference type="Rhea" id="RHEA-COMP:12414"/>
        <dbReference type="Rhea" id="RHEA-COMP:12417"/>
        <dbReference type="ChEBI" id="CHEBI:15378"/>
        <dbReference type="ChEBI" id="CHEBI:57856"/>
        <dbReference type="ChEBI" id="CHEBI:59789"/>
        <dbReference type="ChEBI" id="CHEBI:74411"/>
        <dbReference type="ChEBI" id="CHEBI:74449"/>
        <dbReference type="EC" id="2.1.1.348"/>
    </reaction>
</comment>
<dbReference type="InterPro" id="IPR029063">
    <property type="entry name" value="SAM-dependent_MTases_sf"/>
</dbReference>
<dbReference type="InterPro" id="IPR007757">
    <property type="entry name" value="MT-A70-like"/>
</dbReference>
<dbReference type="AlphaFoldDB" id="A0A9P8P8Z1"/>
<evidence type="ECO:0000256" key="3">
    <source>
        <dbReference type="ARBA" id="ARBA00022679"/>
    </source>
</evidence>
<dbReference type="PROSITE" id="PS51143">
    <property type="entry name" value="MT_A70"/>
    <property type="match status" value="1"/>
</dbReference>
<dbReference type="Pfam" id="PF05063">
    <property type="entry name" value="MT-A70"/>
    <property type="match status" value="1"/>
</dbReference>
<evidence type="ECO:0000256" key="2">
    <source>
        <dbReference type="ARBA" id="ARBA00022603"/>
    </source>
</evidence>
<dbReference type="GO" id="GO:0036396">
    <property type="term" value="C:RNA N6-methyladenosine methyltransferase complex"/>
    <property type="evidence" value="ECO:0007669"/>
    <property type="project" value="TreeGrafter"/>
</dbReference>
<dbReference type="GO" id="GO:0032259">
    <property type="term" value="P:methylation"/>
    <property type="evidence" value="ECO:0007669"/>
    <property type="project" value="UniProtKB-KW"/>
</dbReference>
<evidence type="ECO:0000256" key="5">
    <source>
        <dbReference type="ARBA" id="ARBA00048957"/>
    </source>
</evidence>
<keyword evidence="4" id="KW-0949">S-adenosyl-L-methionine</keyword>
<keyword evidence="8" id="KW-1185">Reference proteome</keyword>
<keyword evidence="2" id="KW-0489">Methyltransferase</keyword>